<keyword evidence="1" id="KW-0472">Membrane</keyword>
<dbReference type="Proteomes" id="UP001595748">
    <property type="component" value="Unassembled WGS sequence"/>
</dbReference>
<dbReference type="EMBL" id="JBHRZF010000013">
    <property type="protein sequence ID" value="MFC3859506.1"/>
    <property type="molecule type" value="Genomic_DNA"/>
</dbReference>
<accession>A0ABV8A299</accession>
<feature type="domain" description="GGDEF" evidence="2">
    <location>
        <begin position="223"/>
        <end position="350"/>
    </location>
</feature>
<proteinExistence type="predicted"/>
<dbReference type="CDD" id="cd01949">
    <property type="entry name" value="GGDEF"/>
    <property type="match status" value="1"/>
</dbReference>
<comment type="caution">
    <text evidence="3">The sequence shown here is derived from an EMBL/GenBank/DDBJ whole genome shotgun (WGS) entry which is preliminary data.</text>
</comment>
<dbReference type="RefSeq" id="WP_380075668.1">
    <property type="nucleotide sequence ID" value="NZ_JBHRZF010000013.1"/>
</dbReference>
<reference evidence="4" key="1">
    <citation type="journal article" date="2019" name="Int. J. Syst. Evol. Microbiol.">
        <title>The Global Catalogue of Microorganisms (GCM) 10K type strain sequencing project: providing services to taxonomists for standard genome sequencing and annotation.</title>
        <authorList>
            <consortium name="The Broad Institute Genomics Platform"/>
            <consortium name="The Broad Institute Genome Sequencing Center for Infectious Disease"/>
            <person name="Wu L."/>
            <person name="Ma J."/>
        </authorList>
    </citation>
    <scope>NUCLEOTIDE SEQUENCE [LARGE SCALE GENOMIC DNA]</scope>
    <source>
        <strain evidence="4">CCTCC AB 2013263</strain>
    </source>
</reference>
<gene>
    <name evidence="3" type="ORF">ACFOPQ_01790</name>
</gene>
<dbReference type="InterPro" id="IPR029787">
    <property type="entry name" value="Nucleotide_cyclase"/>
</dbReference>
<dbReference type="GO" id="GO:0052621">
    <property type="term" value="F:diguanylate cyclase activity"/>
    <property type="evidence" value="ECO:0007669"/>
    <property type="project" value="UniProtKB-EC"/>
</dbReference>
<dbReference type="InterPro" id="IPR043128">
    <property type="entry name" value="Rev_trsase/Diguanyl_cyclase"/>
</dbReference>
<feature type="transmembrane region" description="Helical" evidence="1">
    <location>
        <begin position="109"/>
        <end position="142"/>
    </location>
</feature>
<dbReference type="SUPFAM" id="SSF55073">
    <property type="entry name" value="Nucleotide cyclase"/>
    <property type="match status" value="1"/>
</dbReference>
<dbReference type="EC" id="2.7.7.65" evidence="3"/>
<organism evidence="3 4">
    <name type="scientific">Deinococcus antarcticus</name>
    <dbReference type="NCBI Taxonomy" id="1298767"/>
    <lineage>
        <taxon>Bacteria</taxon>
        <taxon>Thermotogati</taxon>
        <taxon>Deinococcota</taxon>
        <taxon>Deinococci</taxon>
        <taxon>Deinococcales</taxon>
        <taxon>Deinococcaceae</taxon>
        <taxon>Deinococcus</taxon>
    </lineage>
</organism>
<name>A0ABV8A299_9DEIO</name>
<sequence>MTRSLSTAANLLEQLRDRIRWSVSAIYLTYFAFWLTTQGRVSDQLLRDARTWVACVAVLALSTAAVPVTSVLRSHLFLRILTLGAALGVLGLVHQTLTGAGRQAEMLAWLNIIILLVFTTFGSLAGLTLVGIMLLVLVAILLTGIQWPDPEQKVLLAGLFSAVAFTAIGFLIMRFIEQHLSLHEQTTDQLAAARKDALTGVLGRAALEDEMRRTIQHARKTGTPLSLIVTDIDHFKRVNDQFGHGAGDDVLRSFAKRLRRNVGGSGGLVGRWGGEEFVVLLPGVARPDAVVMAERLRQEVSHAPVAGQEVTASFGVASYRRSGDDIDTLFGRADERLYEAKNAGRNAVRG</sequence>
<protein>
    <submittedName>
        <fullName evidence="3">Diguanylate cyclase</fullName>
        <ecNumber evidence="3">2.7.7.65</ecNumber>
    </submittedName>
</protein>
<feature type="transmembrane region" description="Helical" evidence="1">
    <location>
        <begin position="49"/>
        <end position="69"/>
    </location>
</feature>
<keyword evidence="4" id="KW-1185">Reference proteome</keyword>
<dbReference type="InterPro" id="IPR000160">
    <property type="entry name" value="GGDEF_dom"/>
</dbReference>
<dbReference type="SMART" id="SM00267">
    <property type="entry name" value="GGDEF"/>
    <property type="match status" value="1"/>
</dbReference>
<dbReference type="InterPro" id="IPR050469">
    <property type="entry name" value="Diguanylate_Cyclase"/>
</dbReference>
<keyword evidence="3" id="KW-0548">Nucleotidyltransferase</keyword>
<dbReference type="PANTHER" id="PTHR45138">
    <property type="entry name" value="REGULATORY COMPONENTS OF SENSORY TRANSDUCTION SYSTEM"/>
    <property type="match status" value="1"/>
</dbReference>
<evidence type="ECO:0000313" key="4">
    <source>
        <dbReference type="Proteomes" id="UP001595748"/>
    </source>
</evidence>
<feature type="transmembrane region" description="Helical" evidence="1">
    <location>
        <begin position="21"/>
        <end position="37"/>
    </location>
</feature>
<dbReference type="Pfam" id="PF00990">
    <property type="entry name" value="GGDEF"/>
    <property type="match status" value="1"/>
</dbReference>
<keyword evidence="1" id="KW-1133">Transmembrane helix</keyword>
<keyword evidence="3" id="KW-0808">Transferase</keyword>
<evidence type="ECO:0000313" key="3">
    <source>
        <dbReference type="EMBL" id="MFC3859506.1"/>
    </source>
</evidence>
<dbReference type="PROSITE" id="PS50887">
    <property type="entry name" value="GGDEF"/>
    <property type="match status" value="1"/>
</dbReference>
<evidence type="ECO:0000259" key="2">
    <source>
        <dbReference type="PROSITE" id="PS50887"/>
    </source>
</evidence>
<feature type="transmembrane region" description="Helical" evidence="1">
    <location>
        <begin position="76"/>
        <end position="97"/>
    </location>
</feature>
<feature type="transmembrane region" description="Helical" evidence="1">
    <location>
        <begin position="154"/>
        <end position="176"/>
    </location>
</feature>
<dbReference type="NCBIfam" id="TIGR00254">
    <property type="entry name" value="GGDEF"/>
    <property type="match status" value="1"/>
</dbReference>
<dbReference type="PANTHER" id="PTHR45138:SF9">
    <property type="entry name" value="DIGUANYLATE CYCLASE DGCM-RELATED"/>
    <property type="match status" value="1"/>
</dbReference>
<dbReference type="Gene3D" id="3.30.70.270">
    <property type="match status" value="1"/>
</dbReference>
<keyword evidence="1" id="KW-0812">Transmembrane</keyword>
<evidence type="ECO:0000256" key="1">
    <source>
        <dbReference type="SAM" id="Phobius"/>
    </source>
</evidence>